<dbReference type="Pfam" id="PF00881">
    <property type="entry name" value="Nitroreductase"/>
    <property type="match status" value="2"/>
</dbReference>
<sequence length="530" mass="60926">MIDPQSYHNLLEYHDRTKHQLYKYAQGPDGLDWANQPNPFRIYEGAPKIELPRSFDLAPRNYHALFQNSELATESFNLQRISWFLFHSLSLSAWKQYGTNSWPLRVNPSSGNLHPTECYLILPQLLQEQESPVIAHYSALEHALEIRRELDLDYWEKLRGSFPEETFFLALTSISWREAWKYGERAWRYCHIDLGHALSAINVAASGLGWHLSLIEGATTAELSQLLGLQDRSFPEREIPDCLLAITRIPPQNSWQCTIPEQTDLDSQHWLGKPNQLSPQQLSWSVIEQIETLCEKKEQIETLNFQNLAPAPLPTIPLSFDLETLVRQRRSAVAFDGESFISRKDFLRMLQRSCQGSNSPLLSCIPWAPQVHLLLYVHRVRDMDPGIYILVRNPQQEEQLKKAFKEETQWEVVRDIPEDMHLYCLSKMDARELAKTVSCHQSIAADGCFAISMISLFEEPIQKFGASLYPRLYWECGALGQLFYLEAEAAQLRGTGIGCFFDDAVHQMLGIEGHAFQDLYHFTMGGPVED</sequence>
<evidence type="ECO:0000259" key="1">
    <source>
        <dbReference type="Pfam" id="PF00881"/>
    </source>
</evidence>
<reference evidence="3" key="1">
    <citation type="submission" date="2017-08" db="EMBL/GenBank/DDBJ databases">
        <title>A dynamic microbial community with high functional redundancy inhabits the cold, oxic subseafloor aquifer.</title>
        <authorList>
            <person name="Tully B.J."/>
            <person name="Wheat C.G."/>
            <person name="Glazer B.T."/>
            <person name="Huber J.A."/>
        </authorList>
    </citation>
    <scope>NUCLEOTIDE SEQUENCE [LARGE SCALE GENOMIC DNA]</scope>
</reference>
<protein>
    <recommendedName>
        <fullName evidence="1">Nitroreductase domain-containing protein</fullName>
    </recommendedName>
</protein>
<dbReference type="PANTHER" id="PTHR42741">
    <property type="entry name" value="NITROREDUCTASE FAMILY PROTEIN"/>
    <property type="match status" value="1"/>
</dbReference>
<dbReference type="Proteomes" id="UP000218113">
    <property type="component" value="Unassembled WGS sequence"/>
</dbReference>
<dbReference type="InterPro" id="IPR029479">
    <property type="entry name" value="Nitroreductase"/>
</dbReference>
<dbReference type="Gene3D" id="3.40.109.10">
    <property type="entry name" value="NADH Oxidase"/>
    <property type="match status" value="2"/>
</dbReference>
<proteinExistence type="predicted"/>
<dbReference type="GO" id="GO:0016491">
    <property type="term" value="F:oxidoreductase activity"/>
    <property type="evidence" value="ECO:0007669"/>
    <property type="project" value="InterPro"/>
</dbReference>
<dbReference type="AlphaFoldDB" id="A0A2A4SMH5"/>
<organism evidence="2 3">
    <name type="scientific">SAR324 cluster bacterium</name>
    <dbReference type="NCBI Taxonomy" id="2024889"/>
    <lineage>
        <taxon>Bacteria</taxon>
        <taxon>Deltaproteobacteria</taxon>
        <taxon>SAR324 cluster</taxon>
    </lineage>
</organism>
<evidence type="ECO:0000313" key="3">
    <source>
        <dbReference type="Proteomes" id="UP000218113"/>
    </source>
</evidence>
<comment type="caution">
    <text evidence="2">The sequence shown here is derived from an EMBL/GenBank/DDBJ whole genome shotgun (WGS) entry which is preliminary data.</text>
</comment>
<gene>
    <name evidence="2" type="ORF">COB67_13450</name>
</gene>
<evidence type="ECO:0000313" key="2">
    <source>
        <dbReference type="EMBL" id="PCI22408.1"/>
    </source>
</evidence>
<dbReference type="PANTHER" id="PTHR42741:SF3">
    <property type="entry name" value="NITROREDUCTASE FAMILY PROTEIN"/>
    <property type="match status" value="1"/>
</dbReference>
<accession>A0A2A4SMH5</accession>
<feature type="domain" description="Nitroreductase" evidence="1">
    <location>
        <begin position="107"/>
        <end position="231"/>
    </location>
</feature>
<dbReference type="InterPro" id="IPR000415">
    <property type="entry name" value="Nitroreductase-like"/>
</dbReference>
<name>A0A2A4SMH5_9DELT</name>
<dbReference type="CDD" id="cd02142">
    <property type="entry name" value="McbC_SagB-like_oxidoreductase"/>
    <property type="match status" value="2"/>
</dbReference>
<feature type="domain" description="Nitroreductase" evidence="1">
    <location>
        <begin position="326"/>
        <end position="525"/>
    </location>
</feature>
<dbReference type="SUPFAM" id="SSF55469">
    <property type="entry name" value="FMN-dependent nitroreductase-like"/>
    <property type="match status" value="2"/>
</dbReference>
<dbReference type="EMBL" id="NVSR01000162">
    <property type="protein sequence ID" value="PCI22408.1"/>
    <property type="molecule type" value="Genomic_DNA"/>
</dbReference>
<feature type="non-terminal residue" evidence="2">
    <location>
        <position position="530"/>
    </location>
</feature>